<dbReference type="Proteomes" id="UP000275510">
    <property type="component" value="Chromosome"/>
</dbReference>
<keyword evidence="4" id="KW-0233">DNA recombination</keyword>
<evidence type="ECO:0000256" key="2">
    <source>
        <dbReference type="ARBA" id="ARBA00009840"/>
    </source>
</evidence>
<dbReference type="EMBL" id="LR134515">
    <property type="protein sequence ID" value="VEJ17153.1"/>
    <property type="molecule type" value="Genomic_DNA"/>
</dbReference>
<evidence type="ECO:0000313" key="7">
    <source>
        <dbReference type="EMBL" id="VEJ17153.1"/>
    </source>
</evidence>
<keyword evidence="3 5" id="KW-0175">Coiled coil</keyword>
<dbReference type="GO" id="GO:0006310">
    <property type="term" value="P:DNA recombination"/>
    <property type="evidence" value="ECO:0007669"/>
    <property type="project" value="UniProtKB-KW"/>
</dbReference>
<organism evidence="7 8">
    <name type="scientific">Actinobacillus pleuropneumoniae</name>
    <name type="common">Haemophilus pleuropneumoniae</name>
    <dbReference type="NCBI Taxonomy" id="715"/>
    <lineage>
        <taxon>Bacteria</taxon>
        <taxon>Pseudomonadati</taxon>
        <taxon>Pseudomonadota</taxon>
        <taxon>Gammaproteobacteria</taxon>
        <taxon>Pasteurellales</taxon>
        <taxon>Pasteurellaceae</taxon>
        <taxon>Actinobacillus</taxon>
    </lineage>
</organism>
<evidence type="ECO:0000313" key="8">
    <source>
        <dbReference type="Proteomes" id="UP000275510"/>
    </source>
</evidence>
<feature type="coiled-coil region" evidence="5">
    <location>
        <begin position="33"/>
        <end position="179"/>
    </location>
</feature>
<dbReference type="RefSeq" id="WP_005601633.1">
    <property type="nucleotide sequence ID" value="NZ_CBDBSX010000197.1"/>
</dbReference>
<dbReference type="AlphaFoldDB" id="A0A3S4YB03"/>
<accession>A0A3S4YB03</accession>
<name>A0A3S4YB03_ACTPL</name>
<evidence type="ECO:0000256" key="6">
    <source>
        <dbReference type="SAM" id="Phobius"/>
    </source>
</evidence>
<keyword evidence="6" id="KW-0472">Membrane</keyword>
<feature type="transmembrane region" description="Helical" evidence="6">
    <location>
        <begin position="6"/>
        <end position="25"/>
    </location>
</feature>
<dbReference type="InterPro" id="IPR003798">
    <property type="entry name" value="DNA_recombination_RmuC"/>
</dbReference>
<evidence type="ECO:0000256" key="1">
    <source>
        <dbReference type="ARBA" id="ARBA00003416"/>
    </source>
</evidence>
<gene>
    <name evidence="7" type="primary">rmuC</name>
    <name evidence="7" type="ORF">NCTC10976_01263</name>
</gene>
<comment type="similarity">
    <text evidence="2">Belongs to the RmuC family.</text>
</comment>
<keyword evidence="6" id="KW-0812">Transmembrane</keyword>
<evidence type="ECO:0000256" key="4">
    <source>
        <dbReference type="ARBA" id="ARBA00023172"/>
    </source>
</evidence>
<dbReference type="Pfam" id="PF02646">
    <property type="entry name" value="RmuC"/>
    <property type="match status" value="1"/>
</dbReference>
<evidence type="ECO:0000256" key="5">
    <source>
        <dbReference type="SAM" id="Coils"/>
    </source>
</evidence>
<dbReference type="PANTHER" id="PTHR30563">
    <property type="entry name" value="DNA RECOMBINATION PROTEIN RMUC"/>
    <property type="match status" value="1"/>
</dbReference>
<keyword evidence="6" id="KW-1133">Transmembrane helix</keyword>
<dbReference type="PANTHER" id="PTHR30563:SF0">
    <property type="entry name" value="DNA RECOMBINATION PROTEIN RMUC"/>
    <property type="match status" value="1"/>
</dbReference>
<protein>
    <submittedName>
        <fullName evidence="7">DNA recombination protein RmuC-like protein</fullName>
    </submittedName>
</protein>
<reference evidence="7 8" key="1">
    <citation type="submission" date="2018-12" db="EMBL/GenBank/DDBJ databases">
        <authorList>
            <consortium name="Pathogen Informatics"/>
        </authorList>
    </citation>
    <scope>NUCLEOTIDE SEQUENCE [LARGE SCALE GENOMIC DNA]</scope>
    <source>
        <strain evidence="7 8">NCTC10976</strain>
    </source>
</reference>
<sequence length="544" mass="61875">MIIDEIWFYVAIAVLLVIAVFLFFLQSRYQRDAFELSQDLTKAQAELTQINQKFEQLAVEKNQIEQWAIQYKTQAQAGIERISEKEAQINRLHGKIEEAEQQEQQLERYINELKERIGAFQAKSESLEEQLQFNQNVLSHKERESQSLSAQLSQTQNELTELRTSLSEKQANFEAQQRNFIEVKQQLNVEFQHLAQQILEEKTKSFTASNQSSLDALLKPFKEQIEGFQKRVNEVHSESLKGTASLEAELKRVLQIGVSMSEEAQNLTNALKGNNKIAGNWGEVQLESALQAAGLLAGEHYVAQESFRDQEGKRFAPDFVVHLPDQKHLIIDSKVSLLAYDQAVRSEENFAITQALDEHCKSLRSHIDGLSKKNYSSLQGVKSPDFVLMFVPIEPAYIEAMKHDPQLFNYGYERNVILVSYTTLMPILRTVANLWRIERGNAEAREISEKASEIYNQVCSVADRLAKLGNTLNTVNNQYNQTVTSLVGRQGLVGKVERFQQLSAKASQTMPAVEMLTNDFDTNKLTLIAEKIEDSNAANNEESH</sequence>
<proteinExistence type="inferred from homology"/>
<evidence type="ECO:0000256" key="3">
    <source>
        <dbReference type="ARBA" id="ARBA00023054"/>
    </source>
</evidence>
<comment type="function">
    <text evidence="1">Involved in DNA recombination.</text>
</comment>